<accession>A0A2N3PI89</accession>
<dbReference type="OrthoDB" id="5357560at2"/>
<proteinExistence type="predicted"/>
<dbReference type="Pfam" id="PF00795">
    <property type="entry name" value="CN_hydrolase"/>
    <property type="match status" value="1"/>
</dbReference>
<dbReference type="STRING" id="556267.HWAG_00845"/>
<dbReference type="GeneID" id="97290092"/>
<gene>
    <name evidence="3" type="ORF">BCM31_03360</name>
</gene>
<dbReference type="AlphaFoldDB" id="A0A2N3PI89"/>
<dbReference type="EMBL" id="MBPK01000043">
    <property type="protein sequence ID" value="PKT80392.1"/>
    <property type="molecule type" value="Genomic_DNA"/>
</dbReference>
<sequence length="261" mass="30418">MKIVALQLSNTRTQSEIESYIKASIDAKAKVVLLGEYLLNPFFKDLEIKRGQKTRVLERIKIETNKILELSAKYNIIIVAPVFEVIKDKIYKTIFILNKGKALSYRAQRLMPYAHWNEAEFFANTLSKHPKTPPIFNVGGFRFSVVFGYELHFDDFWLKLKGQRVDCVLLPTASTFDSSLRWRSIIKMRAFLNNCYILRANRIGQYQDAPTQTLWSFYGDSLFVSPNGEIMDCLGDREEMLVAEINKKYLQEIRDCWQFSK</sequence>
<dbReference type="PANTHER" id="PTHR43674">
    <property type="entry name" value="NITRILASE C965.09-RELATED"/>
    <property type="match status" value="1"/>
</dbReference>
<evidence type="ECO:0000313" key="4">
    <source>
        <dbReference type="Proteomes" id="UP000233350"/>
    </source>
</evidence>
<dbReference type="RefSeq" id="WP_006802541.1">
    <property type="nucleotide sequence ID" value="NZ_CABKOI010000020.1"/>
</dbReference>
<evidence type="ECO:0000313" key="3">
    <source>
        <dbReference type="EMBL" id="PKT80392.1"/>
    </source>
</evidence>
<keyword evidence="4" id="KW-1185">Reference proteome</keyword>
<dbReference type="PANTHER" id="PTHR43674:SF2">
    <property type="entry name" value="BETA-UREIDOPROPIONASE"/>
    <property type="match status" value="1"/>
</dbReference>
<feature type="domain" description="CN hydrolase" evidence="2">
    <location>
        <begin position="1"/>
        <end position="247"/>
    </location>
</feature>
<dbReference type="InterPro" id="IPR036526">
    <property type="entry name" value="C-N_Hydrolase_sf"/>
</dbReference>
<organism evidence="3 4">
    <name type="scientific">Helicobacter winghamensis</name>
    <dbReference type="NCBI Taxonomy" id="157268"/>
    <lineage>
        <taxon>Bacteria</taxon>
        <taxon>Pseudomonadati</taxon>
        <taxon>Campylobacterota</taxon>
        <taxon>Epsilonproteobacteria</taxon>
        <taxon>Campylobacterales</taxon>
        <taxon>Helicobacteraceae</taxon>
        <taxon>Helicobacter</taxon>
    </lineage>
</organism>
<evidence type="ECO:0000256" key="1">
    <source>
        <dbReference type="ARBA" id="ARBA00022801"/>
    </source>
</evidence>
<name>A0A2N3PI89_9HELI</name>
<dbReference type="PROSITE" id="PS50263">
    <property type="entry name" value="CN_HYDROLASE"/>
    <property type="match status" value="1"/>
</dbReference>
<protein>
    <recommendedName>
        <fullName evidence="2">CN hydrolase domain-containing protein</fullName>
    </recommendedName>
</protein>
<dbReference type="GO" id="GO:0033388">
    <property type="term" value="P:putrescine biosynthetic process from arginine"/>
    <property type="evidence" value="ECO:0007669"/>
    <property type="project" value="TreeGrafter"/>
</dbReference>
<dbReference type="InterPro" id="IPR050345">
    <property type="entry name" value="Aliph_Amidase/BUP"/>
</dbReference>
<comment type="caution">
    <text evidence="3">The sequence shown here is derived from an EMBL/GenBank/DDBJ whole genome shotgun (WGS) entry which is preliminary data.</text>
</comment>
<dbReference type="Gene3D" id="3.60.110.10">
    <property type="entry name" value="Carbon-nitrogen hydrolase"/>
    <property type="match status" value="1"/>
</dbReference>
<dbReference type="CDD" id="cd07197">
    <property type="entry name" value="nitrilase"/>
    <property type="match status" value="1"/>
</dbReference>
<dbReference type="Proteomes" id="UP000233350">
    <property type="component" value="Unassembled WGS sequence"/>
</dbReference>
<dbReference type="InterPro" id="IPR003010">
    <property type="entry name" value="C-N_Hydrolase"/>
</dbReference>
<reference evidence="3 4" key="1">
    <citation type="submission" date="2016-07" db="EMBL/GenBank/DDBJ databases">
        <title>Detection of Helicobacter winghamensis from caecal content of red fox (Vulpes vulpes).</title>
        <authorList>
            <person name="Zanoni R.G."/>
            <person name="Florio D."/>
            <person name="Caffara M."/>
            <person name="Renzi M."/>
            <person name="Parisi A."/>
            <person name="Pasquali F."/>
            <person name="Manfreda G."/>
        </authorList>
    </citation>
    <scope>NUCLEOTIDE SEQUENCE [LARGE SCALE GENOMIC DNA]</scope>
    <source>
        <strain evidence="3 4">295_13</strain>
    </source>
</reference>
<evidence type="ECO:0000259" key="2">
    <source>
        <dbReference type="PROSITE" id="PS50263"/>
    </source>
</evidence>
<keyword evidence="1" id="KW-0378">Hydrolase</keyword>
<dbReference type="GO" id="GO:0050126">
    <property type="term" value="F:N-carbamoylputrescine amidase activity"/>
    <property type="evidence" value="ECO:0007669"/>
    <property type="project" value="TreeGrafter"/>
</dbReference>
<dbReference type="SUPFAM" id="SSF56317">
    <property type="entry name" value="Carbon-nitrogen hydrolase"/>
    <property type="match status" value="1"/>
</dbReference>